<feature type="transmembrane region" description="Helical" evidence="1">
    <location>
        <begin position="435"/>
        <end position="454"/>
    </location>
</feature>
<keyword evidence="1" id="KW-0472">Membrane</keyword>
<feature type="transmembrane region" description="Helical" evidence="1">
    <location>
        <begin position="138"/>
        <end position="160"/>
    </location>
</feature>
<name>T1KTD5_TETUR</name>
<dbReference type="Proteomes" id="UP000015104">
    <property type="component" value="Unassembled WGS sequence"/>
</dbReference>
<proteinExistence type="predicted"/>
<evidence type="ECO:0000256" key="1">
    <source>
        <dbReference type="SAM" id="Phobius"/>
    </source>
</evidence>
<dbReference type="EMBL" id="CAEY01000522">
    <property type="status" value="NOT_ANNOTATED_CDS"/>
    <property type="molecule type" value="Genomic_DNA"/>
</dbReference>
<feature type="transmembrane region" description="Helical" evidence="1">
    <location>
        <begin position="249"/>
        <end position="275"/>
    </location>
</feature>
<evidence type="ECO:0008006" key="4">
    <source>
        <dbReference type="Google" id="ProtNLM"/>
    </source>
</evidence>
<sequence>MLDEPLLNKNLKYHNFFKFQVYSKFKQVFMAMSKGNHLISKLIRLVIGFRSSDVEDEVAIKDLKKLESICISFNILPNGFSQDPSVTPSRWTTIRSILYFSLMTVYITHLILLSVFDLPDEWLLVLGDFFYGHPNRRFFWLFCLNTSIFGEVLRHLWIFIVKKHYYASLQLQHSIYSEGFKREVLFMSQFYCQKFRFVATNLAALWVRIILCVSISLAPIFIFIVHSVSRLPKTSEQYVYIGFWLLVNYLGLVCTLVSIMLPGAVVTIQLSYFYFKASSVARTVQDLAMKRGKLSKVEYLLEYKTTLREIIQYQNEIEKLNLRIRNWLIFLYLGISFDTNFGAYIAVFVHIDRGFMDLFIAGISIIGLVSIGACSYTNGVILTKMISYCKNLRKATRCLQLNPKAFIKGTDLQSRLSRTDIAFTIGSLFDMTSRVFVIYLIENICLIMMFAVNLR</sequence>
<reference evidence="2" key="2">
    <citation type="submission" date="2015-06" db="UniProtKB">
        <authorList>
            <consortium name="EnsemblMetazoa"/>
        </authorList>
    </citation>
    <scope>IDENTIFICATION</scope>
</reference>
<organism evidence="2 3">
    <name type="scientific">Tetranychus urticae</name>
    <name type="common">Two-spotted spider mite</name>
    <dbReference type="NCBI Taxonomy" id="32264"/>
    <lineage>
        <taxon>Eukaryota</taxon>
        <taxon>Metazoa</taxon>
        <taxon>Ecdysozoa</taxon>
        <taxon>Arthropoda</taxon>
        <taxon>Chelicerata</taxon>
        <taxon>Arachnida</taxon>
        <taxon>Acari</taxon>
        <taxon>Acariformes</taxon>
        <taxon>Trombidiformes</taxon>
        <taxon>Prostigmata</taxon>
        <taxon>Eleutherengona</taxon>
        <taxon>Raphignathae</taxon>
        <taxon>Tetranychoidea</taxon>
        <taxon>Tetranychidae</taxon>
        <taxon>Tetranychus</taxon>
    </lineage>
</organism>
<dbReference type="HOGENOM" id="CLU_643018_0_0_1"/>
<keyword evidence="1" id="KW-0812">Transmembrane</keyword>
<keyword evidence="1" id="KW-1133">Transmembrane helix</keyword>
<reference evidence="3" key="1">
    <citation type="submission" date="2011-08" db="EMBL/GenBank/DDBJ databases">
        <authorList>
            <person name="Rombauts S."/>
        </authorList>
    </citation>
    <scope>NUCLEOTIDE SEQUENCE</scope>
    <source>
        <strain evidence="3">London</strain>
    </source>
</reference>
<evidence type="ECO:0000313" key="3">
    <source>
        <dbReference type="Proteomes" id="UP000015104"/>
    </source>
</evidence>
<feature type="transmembrane region" description="Helical" evidence="1">
    <location>
        <begin position="97"/>
        <end position="118"/>
    </location>
</feature>
<keyword evidence="3" id="KW-1185">Reference proteome</keyword>
<dbReference type="EnsemblMetazoa" id="tetur20g02820.1">
    <property type="protein sequence ID" value="tetur20g02820.1"/>
    <property type="gene ID" value="tetur20g02820"/>
</dbReference>
<dbReference type="AlphaFoldDB" id="T1KTD5"/>
<feature type="transmembrane region" description="Helical" evidence="1">
    <location>
        <begin position="205"/>
        <end position="229"/>
    </location>
</feature>
<feature type="transmembrane region" description="Helical" evidence="1">
    <location>
        <begin position="327"/>
        <end position="347"/>
    </location>
</feature>
<accession>T1KTD5</accession>
<evidence type="ECO:0000313" key="2">
    <source>
        <dbReference type="EnsemblMetazoa" id="tetur20g02820.1"/>
    </source>
</evidence>
<protein>
    <recommendedName>
        <fullName evidence="4">Gustatory receptor</fullName>
    </recommendedName>
</protein>
<feature type="transmembrane region" description="Helical" evidence="1">
    <location>
        <begin position="359"/>
        <end position="383"/>
    </location>
</feature>